<evidence type="ECO:0000313" key="6">
    <source>
        <dbReference type="Proteomes" id="UP001610334"/>
    </source>
</evidence>
<dbReference type="PANTHER" id="PTHR11066">
    <property type="entry name" value="ACYL-COA THIOESTERASE"/>
    <property type="match status" value="1"/>
</dbReference>
<dbReference type="Pfam" id="PF20789">
    <property type="entry name" value="4HBT_3C"/>
    <property type="match status" value="1"/>
</dbReference>
<dbReference type="InterPro" id="IPR003703">
    <property type="entry name" value="Acyl_CoA_thio"/>
</dbReference>
<comment type="similarity">
    <text evidence="1">Belongs to the C/M/P thioester hydrolase family.</text>
</comment>
<dbReference type="Pfam" id="PF13622">
    <property type="entry name" value="4HBT_3"/>
    <property type="match status" value="1"/>
</dbReference>
<evidence type="ECO:0000259" key="4">
    <source>
        <dbReference type="Pfam" id="PF20789"/>
    </source>
</evidence>
<keyword evidence="6" id="KW-1185">Reference proteome</keyword>
<proteinExistence type="inferred from homology"/>
<evidence type="ECO:0000256" key="2">
    <source>
        <dbReference type="ARBA" id="ARBA00022801"/>
    </source>
</evidence>
<feature type="domain" description="Acyl-CoA thioesterase-like N-terminal HotDog" evidence="3">
    <location>
        <begin position="49"/>
        <end position="114"/>
    </location>
</feature>
<accession>A0ABR4H668</accession>
<keyword evidence="2" id="KW-0378">Hydrolase</keyword>
<dbReference type="CDD" id="cd03444">
    <property type="entry name" value="Thioesterase_II_repeat1"/>
    <property type="match status" value="1"/>
</dbReference>
<dbReference type="EMBL" id="JBFXLT010000074">
    <property type="protein sequence ID" value="KAL2810283.1"/>
    <property type="molecule type" value="Genomic_DNA"/>
</dbReference>
<evidence type="ECO:0000313" key="5">
    <source>
        <dbReference type="EMBL" id="KAL2810283.1"/>
    </source>
</evidence>
<reference evidence="5 6" key="1">
    <citation type="submission" date="2024-07" db="EMBL/GenBank/DDBJ databases">
        <title>Section-level genome sequencing and comparative genomics of Aspergillus sections Usti and Cavernicolus.</title>
        <authorList>
            <consortium name="Lawrence Berkeley National Laboratory"/>
            <person name="Nybo J.L."/>
            <person name="Vesth T.C."/>
            <person name="Theobald S."/>
            <person name="Frisvad J.C."/>
            <person name="Larsen T.O."/>
            <person name="Kjaerboelling I."/>
            <person name="Rothschild-Mancinelli K."/>
            <person name="Lyhne E.K."/>
            <person name="Kogle M.E."/>
            <person name="Barry K."/>
            <person name="Clum A."/>
            <person name="Na H."/>
            <person name="Ledsgaard L."/>
            <person name="Lin J."/>
            <person name="Lipzen A."/>
            <person name="Kuo A."/>
            <person name="Riley R."/>
            <person name="Mondo S."/>
            <person name="Labutti K."/>
            <person name="Haridas S."/>
            <person name="Pangalinan J."/>
            <person name="Salamov A.A."/>
            <person name="Simmons B.A."/>
            <person name="Magnuson J.K."/>
            <person name="Chen J."/>
            <person name="Drula E."/>
            <person name="Henrissat B."/>
            <person name="Wiebenga A."/>
            <person name="Lubbers R.J."/>
            <person name="Gomes A.C."/>
            <person name="Makela M.R."/>
            <person name="Stajich J."/>
            <person name="Grigoriev I.V."/>
            <person name="Mortensen U.H."/>
            <person name="De Vries R.P."/>
            <person name="Baker S.E."/>
            <person name="Andersen M.R."/>
        </authorList>
    </citation>
    <scope>NUCLEOTIDE SEQUENCE [LARGE SCALE GENOMIC DNA]</scope>
    <source>
        <strain evidence="5 6">CBS 588.65</strain>
    </source>
</reference>
<evidence type="ECO:0000259" key="3">
    <source>
        <dbReference type="Pfam" id="PF13622"/>
    </source>
</evidence>
<sequence length="331" mass="36320">MPAIAPAEPPSFAQAMDLVRLSTVEESYTSTFPALTFDYAPAKPLSVQRSYGGHTFAQAMWAASLAISDSGLRIHEANGYWTQAGCADRPFVYEVKTLSLTRSFALRQVTARQPTTPSADCPFPTSDASKELGPVAFVLSCSFKRREEGGPKYGLAFDGAKYGDILRMDPTSHPRDVYLRGPQGRGIIRLADFPSIDVRTPDMQEYNQRNKGTAHRRLHVYRATGPLNVDANLVAAIHAYVSDRAGLDVLKHAFEADEIGVSGSLNHKIIFHTSPEEMALNETTWFIQEMSSSRGGEGRGVIDSRIWSPSGVLVATTIQDTLFRKHQAKLA</sequence>
<dbReference type="CDD" id="cd03445">
    <property type="entry name" value="Thioesterase_II_repeat2"/>
    <property type="match status" value="1"/>
</dbReference>
<dbReference type="InterPro" id="IPR042171">
    <property type="entry name" value="Acyl-CoA_hotdog"/>
</dbReference>
<comment type="caution">
    <text evidence="5">The sequence shown here is derived from an EMBL/GenBank/DDBJ whole genome shotgun (WGS) entry which is preliminary data.</text>
</comment>
<feature type="domain" description="Acyl-CoA thioesterase-like C-terminal" evidence="4">
    <location>
        <begin position="231"/>
        <end position="322"/>
    </location>
</feature>
<organism evidence="5 6">
    <name type="scientific">Aspergillus granulosus</name>
    <dbReference type="NCBI Taxonomy" id="176169"/>
    <lineage>
        <taxon>Eukaryota</taxon>
        <taxon>Fungi</taxon>
        <taxon>Dikarya</taxon>
        <taxon>Ascomycota</taxon>
        <taxon>Pezizomycotina</taxon>
        <taxon>Eurotiomycetes</taxon>
        <taxon>Eurotiomycetidae</taxon>
        <taxon>Eurotiales</taxon>
        <taxon>Aspergillaceae</taxon>
        <taxon>Aspergillus</taxon>
        <taxon>Aspergillus subgen. Nidulantes</taxon>
    </lineage>
</organism>
<dbReference type="InterPro" id="IPR029069">
    <property type="entry name" value="HotDog_dom_sf"/>
</dbReference>
<evidence type="ECO:0000256" key="1">
    <source>
        <dbReference type="ARBA" id="ARBA00006538"/>
    </source>
</evidence>
<dbReference type="InterPro" id="IPR049450">
    <property type="entry name" value="ACOT8-like_C"/>
</dbReference>
<dbReference type="Proteomes" id="UP001610334">
    <property type="component" value="Unassembled WGS sequence"/>
</dbReference>
<dbReference type="InterPro" id="IPR049449">
    <property type="entry name" value="TesB_ACOT8-like_N"/>
</dbReference>
<dbReference type="PANTHER" id="PTHR11066:SF64">
    <property type="entry name" value="ACYL-COA THIOESTERASE (AFU_ORTHOLOGUE AFUA_1G12060)"/>
    <property type="match status" value="1"/>
</dbReference>
<protein>
    <submittedName>
        <fullName evidence="5">Thioesterase-like superfamily-domain-containing protein</fullName>
    </submittedName>
</protein>
<dbReference type="Gene3D" id="2.40.160.210">
    <property type="entry name" value="Acyl-CoA thioesterase, double hotdog domain"/>
    <property type="match status" value="1"/>
</dbReference>
<gene>
    <name evidence="5" type="ORF">BJX63DRAFT_402598</name>
</gene>
<name>A0ABR4H668_9EURO</name>
<dbReference type="SUPFAM" id="SSF54637">
    <property type="entry name" value="Thioesterase/thiol ester dehydrase-isomerase"/>
    <property type="match status" value="2"/>
</dbReference>